<keyword evidence="6 11" id="KW-0812">Transmembrane</keyword>
<dbReference type="GO" id="GO:0071732">
    <property type="term" value="P:cellular response to nitric oxide"/>
    <property type="evidence" value="ECO:0007669"/>
    <property type="project" value="UniProtKB-ARBA"/>
</dbReference>
<dbReference type="SMART" id="SM00052">
    <property type="entry name" value="EAL"/>
    <property type="match status" value="1"/>
</dbReference>
<protein>
    <recommendedName>
        <fullName evidence="3">cyclic-guanylate-specific phosphodiesterase</fullName>
        <ecNumber evidence="3">3.1.4.52</ecNumber>
    </recommendedName>
</protein>
<evidence type="ECO:0000256" key="5">
    <source>
        <dbReference type="ARBA" id="ARBA00022636"/>
    </source>
</evidence>
<dbReference type="Gene3D" id="3.30.70.270">
    <property type="match status" value="1"/>
</dbReference>
<dbReference type="SUPFAM" id="SSF55073">
    <property type="entry name" value="Nucleotide cyclase"/>
    <property type="match status" value="1"/>
</dbReference>
<evidence type="ECO:0000259" key="12">
    <source>
        <dbReference type="PROSITE" id="PS50883"/>
    </source>
</evidence>
<evidence type="ECO:0000256" key="1">
    <source>
        <dbReference type="ARBA" id="ARBA00001946"/>
    </source>
</evidence>
<dbReference type="Gene3D" id="3.20.20.450">
    <property type="entry name" value="EAL domain"/>
    <property type="match status" value="1"/>
</dbReference>
<dbReference type="AlphaFoldDB" id="A0A063Y6D4"/>
<sequence>MQLSDKSRTLPRLHLAGTLLLVTLLTLFLSGFFTWQKIHEHNASIQRIESSALQQLQQRLRREMLAIRADIDYTQTQTEVELRLRLTEMVDLAWTLATSLYQQQRYTLNEADLRRTIIEGLRPLRFFEGRGYYFIDEMNGRFILLPTAPEFEGQLLPDNQDDTGHYIMQGLIEAARLPVGEGFSAYRWYRPDDAERMADKLAYVRYFEPFDWLIGAGDYTYEWEKDLQQQLLTQIRNRRIGETGYTAVINTEGQVLLSLDSQHLEQQPIQSQSELEQAAIVQMLETAAEGGGFIRYPWPNPVTGEHSWKTALVEPAGHWNWILISTIFEDEVRDLLKDEVQAFEASASHNWHTYLTAIVISLLLALMASLLFSRWSSGLFRAYHAELSAQREALKRKADELALSESNIRHLAFHDALTGLANRRLLIDRLQQQLRQNQRNADFGALLFIDLDNFKTLNDTLGHDKGDELLRQVAHRISFCVREEDTVARFGGDEFVVMLGCLSRDEADAAARARIVAEKILTTLRQEYQFDGQHYFSTPSIGITLIHGNAIADELLKQADLAMYKAKDAGRNCLYFFDPAMQQALSARAQMESELRVALQQEQLLLYYQPQVDAAGVLTGAEALVRWQHPQRGLVAPAEFIPVAEASGLILPLGSWVLQQACKQLSVWAKTPGLSDLSISVNISAHQFKQPGFADEVLALVKHFQLVPQRLKLELTESLLIDDMAFSIERMRFLKQQGVGFALDDFGTGYSSLAYIKQLPLDQLKIDRCFIDGLPEDPNDAAITRIIISLANELNLWVVAEGVETEAQRDFLQAIQCPGYQGYWFGRPVPAAEFRQQALNRKQE</sequence>
<dbReference type="EC" id="3.1.4.52" evidence="3"/>
<evidence type="ECO:0000256" key="6">
    <source>
        <dbReference type="ARBA" id="ARBA00022692"/>
    </source>
</evidence>
<dbReference type="PROSITE" id="PS50883">
    <property type="entry name" value="EAL"/>
    <property type="match status" value="1"/>
</dbReference>
<keyword evidence="4" id="KW-1003">Cell membrane</keyword>
<dbReference type="SMART" id="SM00267">
    <property type="entry name" value="GGDEF"/>
    <property type="match status" value="1"/>
</dbReference>
<dbReference type="InterPro" id="IPR043128">
    <property type="entry name" value="Rev_trsase/Diguanyl_cyclase"/>
</dbReference>
<keyword evidence="7 11" id="KW-1133">Transmembrane helix</keyword>
<evidence type="ECO:0000256" key="2">
    <source>
        <dbReference type="ARBA" id="ARBA00004651"/>
    </source>
</evidence>
<evidence type="ECO:0000256" key="11">
    <source>
        <dbReference type="SAM" id="Phobius"/>
    </source>
</evidence>
<evidence type="ECO:0000256" key="10">
    <source>
        <dbReference type="SAM" id="Coils"/>
    </source>
</evidence>
<proteinExistence type="predicted"/>
<dbReference type="CDD" id="cd01949">
    <property type="entry name" value="GGDEF"/>
    <property type="match status" value="1"/>
</dbReference>
<evidence type="ECO:0000256" key="7">
    <source>
        <dbReference type="ARBA" id="ARBA00022989"/>
    </source>
</evidence>
<dbReference type="Proteomes" id="UP000027318">
    <property type="component" value="Unassembled WGS sequence"/>
</dbReference>
<feature type="transmembrane region" description="Helical" evidence="11">
    <location>
        <begin position="12"/>
        <end position="35"/>
    </location>
</feature>
<evidence type="ECO:0000256" key="4">
    <source>
        <dbReference type="ARBA" id="ARBA00022475"/>
    </source>
</evidence>
<dbReference type="GO" id="GO:0005886">
    <property type="term" value="C:plasma membrane"/>
    <property type="evidence" value="ECO:0007669"/>
    <property type="project" value="UniProtKB-SubCell"/>
</dbReference>
<dbReference type="PANTHER" id="PTHR44757:SF2">
    <property type="entry name" value="BIOFILM ARCHITECTURE MAINTENANCE PROTEIN MBAA"/>
    <property type="match status" value="1"/>
</dbReference>
<dbReference type="NCBIfam" id="TIGR00254">
    <property type="entry name" value="GGDEF"/>
    <property type="match status" value="1"/>
</dbReference>
<feature type="coiled-coil region" evidence="10">
    <location>
        <begin position="384"/>
        <end position="440"/>
    </location>
</feature>
<dbReference type="RefSeq" id="WP_051632561.1">
    <property type="nucleotide sequence ID" value="NZ_JMSZ01000016.1"/>
</dbReference>
<reference evidence="14 15" key="1">
    <citation type="journal article" date="2005" name="Int. J. Syst. Evol. Microbiol.">
        <title>Nitrincola lacisaponensis gen. nov., sp. nov., a novel alkaliphilic bacterium isolated from an alkaline, saline lake.</title>
        <authorList>
            <person name="Dimitriu P.A."/>
            <person name="Shukla S.K."/>
            <person name="Conradt J."/>
            <person name="Marquez M.C."/>
            <person name="Ventosa A."/>
            <person name="Maglia A."/>
            <person name="Peyton B.M."/>
            <person name="Pinkart H.C."/>
            <person name="Mormile M.R."/>
        </authorList>
    </citation>
    <scope>NUCLEOTIDE SEQUENCE [LARGE SCALE GENOMIC DNA]</scope>
    <source>
        <strain evidence="14 15">4CA</strain>
    </source>
</reference>
<dbReference type="Pfam" id="PF00990">
    <property type="entry name" value="GGDEF"/>
    <property type="match status" value="1"/>
</dbReference>
<evidence type="ECO:0000256" key="9">
    <source>
        <dbReference type="ARBA" id="ARBA00051114"/>
    </source>
</evidence>
<dbReference type="STRING" id="267850.ADINL_0928"/>
<dbReference type="GO" id="GO:0071111">
    <property type="term" value="F:cyclic-guanylate-specific phosphodiesterase activity"/>
    <property type="evidence" value="ECO:0007669"/>
    <property type="project" value="UniProtKB-EC"/>
</dbReference>
<evidence type="ECO:0000256" key="8">
    <source>
        <dbReference type="ARBA" id="ARBA00023136"/>
    </source>
</evidence>
<keyword evidence="8 11" id="KW-0472">Membrane</keyword>
<comment type="subcellular location">
    <subcellularLocation>
        <location evidence="2">Cell membrane</location>
        <topology evidence="2">Multi-pass membrane protein</topology>
    </subcellularLocation>
</comment>
<dbReference type="FunFam" id="3.30.70.270:FF:000001">
    <property type="entry name" value="Diguanylate cyclase domain protein"/>
    <property type="match status" value="1"/>
</dbReference>
<dbReference type="OrthoDB" id="8416215at2"/>
<evidence type="ECO:0000256" key="3">
    <source>
        <dbReference type="ARBA" id="ARBA00012282"/>
    </source>
</evidence>
<dbReference type="Gene3D" id="3.30.450.20">
    <property type="entry name" value="PAS domain"/>
    <property type="match status" value="2"/>
</dbReference>
<feature type="domain" description="EAL" evidence="12">
    <location>
        <begin position="588"/>
        <end position="842"/>
    </location>
</feature>
<dbReference type="InterPro" id="IPR033480">
    <property type="entry name" value="sCache_2"/>
</dbReference>
<dbReference type="InterPro" id="IPR052155">
    <property type="entry name" value="Biofilm_reg_signaling"/>
</dbReference>
<dbReference type="EMBL" id="JMSZ01000016">
    <property type="protein sequence ID" value="KDE40336.1"/>
    <property type="molecule type" value="Genomic_DNA"/>
</dbReference>
<dbReference type="PANTHER" id="PTHR44757">
    <property type="entry name" value="DIGUANYLATE CYCLASE DGCP"/>
    <property type="match status" value="1"/>
</dbReference>
<gene>
    <name evidence="14" type="ORF">ADINL_0928</name>
</gene>
<dbReference type="SUPFAM" id="SSF141868">
    <property type="entry name" value="EAL domain-like"/>
    <property type="match status" value="1"/>
</dbReference>
<comment type="cofactor">
    <cofactor evidence="1">
        <name>Mg(2+)</name>
        <dbReference type="ChEBI" id="CHEBI:18420"/>
    </cofactor>
</comment>
<keyword evidence="5" id="KW-0973">c-di-GMP</keyword>
<dbReference type="PATRIC" id="fig|267850.7.peg.922"/>
<keyword evidence="15" id="KW-1185">Reference proteome</keyword>
<accession>A0A063Y6D4</accession>
<evidence type="ECO:0000313" key="14">
    <source>
        <dbReference type="EMBL" id="KDE40336.1"/>
    </source>
</evidence>
<dbReference type="CDD" id="cd01948">
    <property type="entry name" value="EAL"/>
    <property type="match status" value="1"/>
</dbReference>
<dbReference type="InterPro" id="IPR001633">
    <property type="entry name" value="EAL_dom"/>
</dbReference>
<evidence type="ECO:0000259" key="13">
    <source>
        <dbReference type="PROSITE" id="PS50887"/>
    </source>
</evidence>
<dbReference type="FunFam" id="3.20.20.450:FF:000001">
    <property type="entry name" value="Cyclic di-GMP phosphodiesterase yahA"/>
    <property type="match status" value="1"/>
</dbReference>
<comment type="catalytic activity">
    <reaction evidence="9">
        <text>3',3'-c-di-GMP + H2O = 5'-phosphoguanylyl(3'-&gt;5')guanosine + H(+)</text>
        <dbReference type="Rhea" id="RHEA:24902"/>
        <dbReference type="ChEBI" id="CHEBI:15377"/>
        <dbReference type="ChEBI" id="CHEBI:15378"/>
        <dbReference type="ChEBI" id="CHEBI:58754"/>
        <dbReference type="ChEBI" id="CHEBI:58805"/>
        <dbReference type="EC" id="3.1.4.52"/>
    </reaction>
    <physiologicalReaction direction="left-to-right" evidence="9">
        <dbReference type="Rhea" id="RHEA:24903"/>
    </physiologicalReaction>
</comment>
<dbReference type="InterPro" id="IPR029787">
    <property type="entry name" value="Nucleotide_cyclase"/>
</dbReference>
<organism evidence="14 15">
    <name type="scientific">Nitrincola lacisaponensis</name>
    <dbReference type="NCBI Taxonomy" id="267850"/>
    <lineage>
        <taxon>Bacteria</taxon>
        <taxon>Pseudomonadati</taxon>
        <taxon>Pseudomonadota</taxon>
        <taxon>Gammaproteobacteria</taxon>
        <taxon>Oceanospirillales</taxon>
        <taxon>Oceanospirillaceae</taxon>
        <taxon>Nitrincola</taxon>
    </lineage>
</organism>
<evidence type="ECO:0000313" key="15">
    <source>
        <dbReference type="Proteomes" id="UP000027318"/>
    </source>
</evidence>
<dbReference type="Pfam" id="PF00563">
    <property type="entry name" value="EAL"/>
    <property type="match status" value="1"/>
</dbReference>
<keyword evidence="10" id="KW-0175">Coiled coil</keyword>
<dbReference type="SMART" id="SM01049">
    <property type="entry name" value="Cache_2"/>
    <property type="match status" value="1"/>
</dbReference>
<dbReference type="InterPro" id="IPR035919">
    <property type="entry name" value="EAL_sf"/>
</dbReference>
<comment type="caution">
    <text evidence="14">The sequence shown here is derived from an EMBL/GenBank/DDBJ whole genome shotgun (WGS) entry which is preliminary data.</text>
</comment>
<dbReference type="InterPro" id="IPR000160">
    <property type="entry name" value="GGDEF_dom"/>
</dbReference>
<dbReference type="PROSITE" id="PS50887">
    <property type="entry name" value="GGDEF"/>
    <property type="match status" value="1"/>
</dbReference>
<name>A0A063Y6D4_9GAMM</name>
<feature type="domain" description="GGDEF" evidence="13">
    <location>
        <begin position="442"/>
        <end position="579"/>
    </location>
</feature>
<dbReference type="Pfam" id="PF08269">
    <property type="entry name" value="dCache_2"/>
    <property type="match status" value="1"/>
</dbReference>
<dbReference type="InterPro" id="IPR004010">
    <property type="entry name" value="Double_Cache_2"/>
</dbReference>